<protein>
    <submittedName>
        <fullName evidence="1">Uncharacterized protein</fullName>
    </submittedName>
</protein>
<feature type="non-terminal residue" evidence="1">
    <location>
        <position position="1"/>
    </location>
</feature>
<accession>A0ACB8AX80</accession>
<dbReference type="Proteomes" id="UP000790709">
    <property type="component" value="Unassembled WGS sequence"/>
</dbReference>
<organism evidence="1 2">
    <name type="scientific">Leucogyrophana mollusca</name>
    <dbReference type="NCBI Taxonomy" id="85980"/>
    <lineage>
        <taxon>Eukaryota</taxon>
        <taxon>Fungi</taxon>
        <taxon>Dikarya</taxon>
        <taxon>Basidiomycota</taxon>
        <taxon>Agaricomycotina</taxon>
        <taxon>Agaricomycetes</taxon>
        <taxon>Agaricomycetidae</taxon>
        <taxon>Boletales</taxon>
        <taxon>Boletales incertae sedis</taxon>
        <taxon>Leucogyrophana</taxon>
    </lineage>
</organism>
<sequence length="309" mass="35408">APDLLHQLIKGVFKDHLVDWVEKYLKHVHSTAEAERIIDNIDRRIAAVAPFLGLRRFPQGRGFKQWTGNDSKALMKVYLPAIEGHVLSKVMRTFWAFLEFCYLVRRNIITEETLNQIQDALDRFYRYREVFRRVGVVFTCSLPRQHSMKHYPVLIRLFGAPNGLCSSITECKHIKAVKQPWRHSSRYHALGQMLLTNQQLDKIAAARAAFVSRRMLAGTCLADAYQAQNGSFHACLFSSESDQSPVERKRPCEVMSLAHELRIPTLPDLIRAFLFEQIHPNDSQDPYNLPAVAFPGYEGKITVFHSASS</sequence>
<gene>
    <name evidence="1" type="ORF">BV22DRAFT_1027079</name>
</gene>
<evidence type="ECO:0000313" key="2">
    <source>
        <dbReference type="Proteomes" id="UP000790709"/>
    </source>
</evidence>
<proteinExistence type="predicted"/>
<comment type="caution">
    <text evidence="1">The sequence shown here is derived from an EMBL/GenBank/DDBJ whole genome shotgun (WGS) entry which is preliminary data.</text>
</comment>
<evidence type="ECO:0000313" key="1">
    <source>
        <dbReference type="EMBL" id="KAH7917027.1"/>
    </source>
</evidence>
<name>A0ACB8AX80_9AGAM</name>
<dbReference type="EMBL" id="MU267339">
    <property type="protein sequence ID" value="KAH7917027.1"/>
    <property type="molecule type" value="Genomic_DNA"/>
</dbReference>
<reference evidence="1" key="1">
    <citation type="journal article" date="2021" name="New Phytol.">
        <title>Evolutionary innovations through gain and loss of genes in the ectomycorrhizal Boletales.</title>
        <authorList>
            <person name="Wu G."/>
            <person name="Miyauchi S."/>
            <person name="Morin E."/>
            <person name="Kuo A."/>
            <person name="Drula E."/>
            <person name="Varga T."/>
            <person name="Kohler A."/>
            <person name="Feng B."/>
            <person name="Cao Y."/>
            <person name="Lipzen A."/>
            <person name="Daum C."/>
            <person name="Hundley H."/>
            <person name="Pangilinan J."/>
            <person name="Johnson J."/>
            <person name="Barry K."/>
            <person name="LaButti K."/>
            <person name="Ng V."/>
            <person name="Ahrendt S."/>
            <person name="Min B."/>
            <person name="Choi I.G."/>
            <person name="Park H."/>
            <person name="Plett J.M."/>
            <person name="Magnuson J."/>
            <person name="Spatafora J.W."/>
            <person name="Nagy L.G."/>
            <person name="Henrissat B."/>
            <person name="Grigoriev I.V."/>
            <person name="Yang Z.L."/>
            <person name="Xu J."/>
            <person name="Martin F.M."/>
        </authorList>
    </citation>
    <scope>NUCLEOTIDE SEQUENCE</scope>
    <source>
        <strain evidence="1">KUC20120723A-06</strain>
    </source>
</reference>
<keyword evidence="2" id="KW-1185">Reference proteome</keyword>